<dbReference type="SUPFAM" id="SSF47413">
    <property type="entry name" value="lambda repressor-like DNA-binding domains"/>
    <property type="match status" value="1"/>
</dbReference>
<evidence type="ECO:0000259" key="2">
    <source>
        <dbReference type="PROSITE" id="PS50943"/>
    </source>
</evidence>
<dbReference type="SMART" id="SM00530">
    <property type="entry name" value="HTH_XRE"/>
    <property type="match status" value="1"/>
</dbReference>
<dbReference type="InterPro" id="IPR001387">
    <property type="entry name" value="Cro/C1-type_HTH"/>
</dbReference>
<organism evidence="3 4">
    <name type="scientific">Perspicuibacillus lycopersici</name>
    <dbReference type="NCBI Taxonomy" id="1325689"/>
    <lineage>
        <taxon>Bacteria</taxon>
        <taxon>Bacillati</taxon>
        <taxon>Bacillota</taxon>
        <taxon>Bacilli</taxon>
        <taxon>Bacillales</taxon>
        <taxon>Bacillaceae</taxon>
        <taxon>Perspicuibacillus</taxon>
    </lineage>
</organism>
<proteinExistence type="predicted"/>
<feature type="domain" description="HTH cro/C1-type" evidence="2">
    <location>
        <begin position="6"/>
        <end position="61"/>
    </location>
</feature>
<dbReference type="Pfam" id="PF01381">
    <property type="entry name" value="HTH_3"/>
    <property type="match status" value="1"/>
</dbReference>
<protein>
    <submittedName>
        <fullName evidence="3">Helix-turn-helix domain-containing protein</fullName>
    </submittedName>
</protein>
<sequence length="109" mass="12684">MIGERIKLLRIQQGLSLNELSHLANVSKSYISYIERGIQKDPSPHIISRIAKVLNTNIEELFADAINDSYFLDKEWIDLLQDGVHSGLNKTDFKLYIDFIKYRKKHSSY</sequence>
<dbReference type="InterPro" id="IPR036281">
    <property type="entry name" value="SinR/SinI_dimer_dom_sf"/>
</dbReference>
<dbReference type="Gene3D" id="1.10.260.40">
    <property type="entry name" value="lambda repressor-like DNA-binding domains"/>
    <property type="match status" value="1"/>
</dbReference>
<evidence type="ECO:0000313" key="4">
    <source>
        <dbReference type="Proteomes" id="UP001209318"/>
    </source>
</evidence>
<accession>A0AAE3IUM7</accession>
<dbReference type="Proteomes" id="UP001209318">
    <property type="component" value="Unassembled WGS sequence"/>
</dbReference>
<keyword evidence="1" id="KW-0238">DNA-binding</keyword>
<reference evidence="3" key="1">
    <citation type="submission" date="2022-10" db="EMBL/GenBank/DDBJ databases">
        <title>Description of Fervidibacillus gen. nov. in the family Fervidibacillaceae fam. nov. with two species, Fervidibacillus albus sp. nov., and Fervidibacillus halotolerans sp. nov., isolated from tidal flat sediments.</title>
        <authorList>
            <person name="Kwon K.K."/>
            <person name="Yang S.-H."/>
        </authorList>
    </citation>
    <scope>NUCLEOTIDE SEQUENCE</scope>
    <source>
        <strain evidence="3">JCM 19140</strain>
    </source>
</reference>
<dbReference type="GO" id="GO:0046983">
    <property type="term" value="F:protein dimerization activity"/>
    <property type="evidence" value="ECO:0007669"/>
    <property type="project" value="InterPro"/>
</dbReference>
<dbReference type="EMBL" id="JAOUSF010000004">
    <property type="protein sequence ID" value="MCU9614507.1"/>
    <property type="molecule type" value="Genomic_DNA"/>
</dbReference>
<dbReference type="InterPro" id="IPR010982">
    <property type="entry name" value="Lambda_DNA-bd_dom_sf"/>
</dbReference>
<dbReference type="SUPFAM" id="SSF47406">
    <property type="entry name" value="SinR repressor dimerisation domain-like"/>
    <property type="match status" value="1"/>
</dbReference>
<dbReference type="GO" id="GO:0005829">
    <property type="term" value="C:cytosol"/>
    <property type="evidence" value="ECO:0007669"/>
    <property type="project" value="TreeGrafter"/>
</dbReference>
<gene>
    <name evidence="3" type="ORF">OEV98_13255</name>
</gene>
<dbReference type="InterPro" id="IPR050807">
    <property type="entry name" value="TransReg_Diox_bact_type"/>
</dbReference>
<evidence type="ECO:0000313" key="3">
    <source>
        <dbReference type="EMBL" id="MCU9614507.1"/>
    </source>
</evidence>
<keyword evidence="4" id="KW-1185">Reference proteome</keyword>
<dbReference type="AlphaFoldDB" id="A0AAE3IUM7"/>
<dbReference type="GO" id="GO:0003700">
    <property type="term" value="F:DNA-binding transcription factor activity"/>
    <property type="evidence" value="ECO:0007669"/>
    <property type="project" value="TreeGrafter"/>
</dbReference>
<dbReference type="PROSITE" id="PS50943">
    <property type="entry name" value="HTH_CROC1"/>
    <property type="match status" value="1"/>
</dbReference>
<comment type="caution">
    <text evidence="3">The sequence shown here is derived from an EMBL/GenBank/DDBJ whole genome shotgun (WGS) entry which is preliminary data.</text>
</comment>
<name>A0AAE3IUM7_9BACI</name>
<evidence type="ECO:0000256" key="1">
    <source>
        <dbReference type="ARBA" id="ARBA00023125"/>
    </source>
</evidence>
<dbReference type="RefSeq" id="WP_263073797.1">
    <property type="nucleotide sequence ID" value="NZ_JAOUSF010000004.1"/>
</dbReference>
<dbReference type="PANTHER" id="PTHR46797:SF1">
    <property type="entry name" value="METHYLPHOSPHONATE SYNTHASE"/>
    <property type="match status" value="1"/>
</dbReference>
<dbReference type="CDD" id="cd00093">
    <property type="entry name" value="HTH_XRE"/>
    <property type="match status" value="1"/>
</dbReference>
<dbReference type="PANTHER" id="PTHR46797">
    <property type="entry name" value="HTH-TYPE TRANSCRIPTIONAL REGULATOR"/>
    <property type="match status" value="1"/>
</dbReference>
<dbReference type="GO" id="GO:0003677">
    <property type="term" value="F:DNA binding"/>
    <property type="evidence" value="ECO:0007669"/>
    <property type="project" value="UniProtKB-KW"/>
</dbReference>